<comment type="subcellular location">
    <subcellularLocation>
        <location evidence="1">Cell membrane</location>
    </subcellularLocation>
</comment>
<accession>A0A6L5Y1V5</accession>
<dbReference type="GO" id="GO:0036376">
    <property type="term" value="P:sodium ion export across plasma membrane"/>
    <property type="evidence" value="ECO:0007669"/>
    <property type="project" value="InterPro"/>
</dbReference>
<keyword evidence="5 6" id="KW-0472">Membrane</keyword>
<reference evidence="8 9" key="1">
    <citation type="submission" date="2019-08" db="EMBL/GenBank/DDBJ databases">
        <title>In-depth cultivation of the pig gut microbiome towards novel bacterial diversity and tailored functional studies.</title>
        <authorList>
            <person name="Wylensek D."/>
            <person name="Hitch T.C.A."/>
            <person name="Clavel T."/>
        </authorList>
    </citation>
    <scope>NUCLEOTIDE SEQUENCE [LARGE SCALE GENOMIC DNA]</scope>
    <source>
        <strain evidence="8 9">WCA-693-APC-MOT-I</strain>
    </source>
</reference>
<dbReference type="Pfam" id="PF04277">
    <property type="entry name" value="OAD_gamma"/>
    <property type="match status" value="1"/>
</dbReference>
<feature type="signal peptide" evidence="7">
    <location>
        <begin position="1"/>
        <end position="27"/>
    </location>
</feature>
<feature type="transmembrane region" description="Helical" evidence="6">
    <location>
        <begin position="150"/>
        <end position="170"/>
    </location>
</feature>
<evidence type="ECO:0000256" key="6">
    <source>
        <dbReference type="SAM" id="Phobius"/>
    </source>
</evidence>
<name>A0A6L5Y1V5_9FIRM</name>
<evidence type="ECO:0000256" key="7">
    <source>
        <dbReference type="SAM" id="SignalP"/>
    </source>
</evidence>
<evidence type="ECO:0000256" key="1">
    <source>
        <dbReference type="ARBA" id="ARBA00004236"/>
    </source>
</evidence>
<dbReference type="NCBIfam" id="TIGR01195">
    <property type="entry name" value="oadG_fam"/>
    <property type="match status" value="1"/>
</dbReference>
<evidence type="ECO:0000256" key="5">
    <source>
        <dbReference type="ARBA" id="ARBA00023136"/>
    </source>
</evidence>
<keyword evidence="3 6" id="KW-0812">Transmembrane</keyword>
<evidence type="ECO:0000256" key="4">
    <source>
        <dbReference type="ARBA" id="ARBA00022989"/>
    </source>
</evidence>
<protein>
    <submittedName>
        <fullName evidence="8">DUF3887 domain-containing protein</fullName>
    </submittedName>
</protein>
<dbReference type="GO" id="GO:0005886">
    <property type="term" value="C:plasma membrane"/>
    <property type="evidence" value="ECO:0007669"/>
    <property type="project" value="UniProtKB-SubCell"/>
</dbReference>
<evidence type="ECO:0000313" key="8">
    <source>
        <dbReference type="EMBL" id="MSS64338.1"/>
    </source>
</evidence>
<evidence type="ECO:0000313" key="9">
    <source>
        <dbReference type="Proteomes" id="UP000482209"/>
    </source>
</evidence>
<gene>
    <name evidence="8" type="ORF">FYJ58_10705</name>
</gene>
<feature type="chain" id="PRO_5026836580" evidence="7">
    <location>
        <begin position="28"/>
        <end position="240"/>
    </location>
</feature>
<evidence type="ECO:0000256" key="2">
    <source>
        <dbReference type="ARBA" id="ARBA00022475"/>
    </source>
</evidence>
<dbReference type="Gene3D" id="3.10.450.590">
    <property type="match status" value="1"/>
</dbReference>
<sequence>MKKFWLKLCMLAMILTMSVGFGVTVYAYDEEEITYIAEQYVSNWNSTDFQQYIDTGSLDDQTLEQFTSWQNLKNEIGKYDSITDTAVEEKDGTIYVKETVKFEKGSVILTVCFDKTIADTNAYNAVTQVTVEKAETGGNASLTDAAANTLMGMGTVFIILIFISFLISLLKFVPKLLQKKEVEKKEEIGVSTTSNVIGKEQEELSNDKELVAVITAAIMASMEEEAPEDGLIVRSIRRRH</sequence>
<evidence type="ECO:0000256" key="3">
    <source>
        <dbReference type="ARBA" id="ARBA00022692"/>
    </source>
</evidence>
<organism evidence="8 9">
    <name type="scientific">Velocimicrobium porci</name>
    <dbReference type="NCBI Taxonomy" id="2606634"/>
    <lineage>
        <taxon>Bacteria</taxon>
        <taxon>Bacillati</taxon>
        <taxon>Bacillota</taxon>
        <taxon>Clostridia</taxon>
        <taxon>Lachnospirales</taxon>
        <taxon>Lachnospiraceae</taxon>
        <taxon>Velocimicrobium</taxon>
    </lineage>
</organism>
<dbReference type="RefSeq" id="WP_154519731.1">
    <property type="nucleotide sequence ID" value="NZ_VUMT01000017.1"/>
</dbReference>
<dbReference type="AlphaFoldDB" id="A0A6L5Y1V5"/>
<keyword evidence="4 6" id="KW-1133">Transmembrane helix</keyword>
<comment type="caution">
    <text evidence="8">The sequence shown here is derived from an EMBL/GenBank/DDBJ whole genome shotgun (WGS) entry which is preliminary data.</text>
</comment>
<dbReference type="InterPro" id="IPR005899">
    <property type="entry name" value="Na_pump_deCOase"/>
</dbReference>
<dbReference type="GO" id="GO:0015081">
    <property type="term" value="F:sodium ion transmembrane transporter activity"/>
    <property type="evidence" value="ECO:0007669"/>
    <property type="project" value="InterPro"/>
</dbReference>
<dbReference type="Proteomes" id="UP000482209">
    <property type="component" value="Unassembled WGS sequence"/>
</dbReference>
<dbReference type="EMBL" id="VUMT01000017">
    <property type="protein sequence ID" value="MSS64338.1"/>
    <property type="molecule type" value="Genomic_DNA"/>
</dbReference>
<keyword evidence="2" id="KW-1003">Cell membrane</keyword>
<keyword evidence="7" id="KW-0732">Signal</keyword>
<keyword evidence="9" id="KW-1185">Reference proteome</keyword>
<proteinExistence type="predicted"/>